<accession>M0DKR2</accession>
<protein>
    <submittedName>
        <fullName evidence="1">Uncharacterized protein</fullName>
    </submittedName>
</protein>
<dbReference type="AlphaFoldDB" id="M0DKR2"/>
<gene>
    <name evidence="1" type="ORF">C474_00115</name>
</gene>
<evidence type="ECO:0000313" key="2">
    <source>
        <dbReference type="Proteomes" id="UP000011513"/>
    </source>
</evidence>
<sequence length="562" mass="60206">MLLFGFLVVSLSMYQATVVPQENERVEFRHNQRAVSDMQEVRNGILRTASTGSSVPASVELGTEYPARAMFVNPSPPGGTLSTSPLGSMSFRNITADDTTTAAGDYRDVADFWNETHRYPTKSLAYRPSYHELRNAPTTVYENGVLYNRFDRGNETVILPRTGQTLVSGERISVVTLTGNLSRGGSRALAVDPEVVSQSSRTMSVTNSSTGPLTIVVPTDLSESDWRKLLRDSGEMHGDGDGHVLAVSEGASPGTVELTLEPGVTYQLSASRVRVGSGSEDSEAAYLTGVGGIDAGLRAGEHAAFVVEVRDKYNNPVSVPSTLNSSATDGRIRGPFADEPGRYRFVYEAPEEGGTETINVSYLSDPSSPSFDPERPENVQYTVRVYSDGSSGDGYVEGDGPLSVVEGSGLGKANYGSDSGVQFVLRNDGSTAAEITGVSVDSTTRSSVRQLYETNGGKGDGQYEVYFDVNDDGQNDPEANDGWYEAGDDSGDEYALGSGIESLTSRATLGADEETTVYFYEFQNNGGHGQDVGDHDVTVTVEYEIDGTTYAETFTVTATDPY</sequence>
<dbReference type="Gene3D" id="2.60.40.10">
    <property type="entry name" value="Immunoglobulins"/>
    <property type="match status" value="1"/>
</dbReference>
<dbReference type="InterPro" id="IPR013783">
    <property type="entry name" value="Ig-like_fold"/>
</dbReference>
<name>M0DKR2_HALPD</name>
<organism evidence="1 2">
    <name type="scientific">Halogeometricum pallidum JCM 14848</name>
    <dbReference type="NCBI Taxonomy" id="1227487"/>
    <lineage>
        <taxon>Archaea</taxon>
        <taxon>Methanobacteriati</taxon>
        <taxon>Methanobacteriota</taxon>
        <taxon>Stenosarchaea group</taxon>
        <taxon>Halobacteria</taxon>
        <taxon>Halobacteriales</taxon>
        <taxon>Haloferacaceae</taxon>
        <taxon>Halogeometricum</taxon>
    </lineage>
</organism>
<keyword evidence="2" id="KW-1185">Reference proteome</keyword>
<comment type="caution">
    <text evidence="1">The sequence shown here is derived from an EMBL/GenBank/DDBJ whole genome shotgun (WGS) entry which is preliminary data.</text>
</comment>
<dbReference type="EMBL" id="AOIV01000001">
    <property type="protein sequence ID" value="ELZ35307.1"/>
    <property type="molecule type" value="Genomic_DNA"/>
</dbReference>
<evidence type="ECO:0000313" key="1">
    <source>
        <dbReference type="EMBL" id="ELZ35307.1"/>
    </source>
</evidence>
<proteinExistence type="predicted"/>
<reference evidence="1 2" key="1">
    <citation type="journal article" date="2014" name="PLoS Genet.">
        <title>Phylogenetically driven sequencing of extremely halophilic archaea reveals strategies for static and dynamic osmo-response.</title>
        <authorList>
            <person name="Becker E.A."/>
            <person name="Seitzer P.M."/>
            <person name="Tritt A."/>
            <person name="Larsen D."/>
            <person name="Krusor M."/>
            <person name="Yao A.I."/>
            <person name="Wu D."/>
            <person name="Madern D."/>
            <person name="Eisen J.A."/>
            <person name="Darling A.E."/>
            <person name="Facciotti M.T."/>
        </authorList>
    </citation>
    <scope>NUCLEOTIDE SEQUENCE [LARGE SCALE GENOMIC DNA]</scope>
    <source>
        <strain evidence="1 2">JCM 14848</strain>
    </source>
</reference>
<dbReference type="eggNOG" id="arCOG02916">
    <property type="taxonomic scope" value="Archaea"/>
</dbReference>
<dbReference type="InParanoid" id="M0DKR2"/>
<dbReference type="Proteomes" id="UP000011513">
    <property type="component" value="Unassembled WGS sequence"/>
</dbReference>